<evidence type="ECO:0000256" key="7">
    <source>
        <dbReference type="ARBA" id="ARBA00023136"/>
    </source>
</evidence>
<evidence type="ECO:0000256" key="4">
    <source>
        <dbReference type="ARBA" id="ARBA00022475"/>
    </source>
</evidence>
<evidence type="ECO:0000256" key="2">
    <source>
        <dbReference type="ARBA" id="ARBA00010942"/>
    </source>
</evidence>
<dbReference type="PANTHER" id="PTHR32063:SF19">
    <property type="entry name" value="CATION EFFLUX SYSTEM PROTEIN CUSA"/>
    <property type="match status" value="1"/>
</dbReference>
<feature type="region of interest" description="Disordered" evidence="8">
    <location>
        <begin position="1039"/>
        <end position="1065"/>
    </location>
</feature>
<evidence type="ECO:0000313" key="10">
    <source>
        <dbReference type="EMBL" id="ABE64988.1"/>
    </source>
</evidence>
<dbReference type="RefSeq" id="WP_011505158.1">
    <property type="nucleotide sequence ID" value="NC_007960.1"/>
</dbReference>
<name>Q1QFK9_NITHX</name>
<dbReference type="PANTHER" id="PTHR32063">
    <property type="match status" value="1"/>
</dbReference>
<keyword evidence="11" id="KW-1185">Reference proteome</keyword>
<evidence type="ECO:0000313" key="11">
    <source>
        <dbReference type="Proteomes" id="UP000001953"/>
    </source>
</evidence>
<dbReference type="Proteomes" id="UP000001953">
    <property type="component" value="Plasmid 2"/>
</dbReference>
<feature type="transmembrane region" description="Helical" evidence="9">
    <location>
        <begin position="864"/>
        <end position="881"/>
    </location>
</feature>
<dbReference type="SUPFAM" id="SSF82714">
    <property type="entry name" value="Multidrug efflux transporter AcrB TolC docking domain, DN and DC subdomains"/>
    <property type="match status" value="2"/>
</dbReference>
<feature type="transmembrane region" description="Helical" evidence="9">
    <location>
        <begin position="344"/>
        <end position="377"/>
    </location>
</feature>
<evidence type="ECO:0000256" key="9">
    <source>
        <dbReference type="SAM" id="Phobius"/>
    </source>
</evidence>
<feature type="transmembrane region" description="Helical" evidence="9">
    <location>
        <begin position="975"/>
        <end position="992"/>
    </location>
</feature>
<dbReference type="GO" id="GO:0008324">
    <property type="term" value="F:monoatomic cation transmembrane transporter activity"/>
    <property type="evidence" value="ECO:0007669"/>
    <property type="project" value="InterPro"/>
</dbReference>
<dbReference type="EMBL" id="CP000321">
    <property type="protein sequence ID" value="ABE64988.1"/>
    <property type="molecule type" value="Genomic_DNA"/>
</dbReference>
<geneLocation type="plasmid" evidence="11">
    <name>pNITHX2</name>
</geneLocation>
<feature type="transmembrane region" description="Helical" evidence="9">
    <location>
        <begin position="1004"/>
        <end position="1030"/>
    </location>
</feature>
<dbReference type="Pfam" id="PF00873">
    <property type="entry name" value="ACR_tran"/>
    <property type="match status" value="1"/>
</dbReference>
<proteinExistence type="inferred from homology"/>
<keyword evidence="5 9" id="KW-0812">Transmembrane</keyword>
<evidence type="ECO:0000256" key="3">
    <source>
        <dbReference type="ARBA" id="ARBA00022448"/>
    </source>
</evidence>
<comment type="subcellular location">
    <subcellularLocation>
        <location evidence="1">Cell membrane</location>
        <topology evidence="1">Multi-pass membrane protein</topology>
    </subcellularLocation>
</comment>
<dbReference type="InterPro" id="IPR004763">
    <property type="entry name" value="CusA-like"/>
</dbReference>
<dbReference type="SUPFAM" id="SSF82693">
    <property type="entry name" value="Multidrug efflux transporter AcrB pore domain, PN1, PN2, PC1 and PC2 subdomains"/>
    <property type="match status" value="2"/>
</dbReference>
<dbReference type="NCBIfam" id="TIGR00914">
    <property type="entry name" value="2A0601"/>
    <property type="match status" value="1"/>
</dbReference>
<dbReference type="Gene3D" id="3.30.2090.10">
    <property type="entry name" value="Multidrug efflux transporter AcrB TolC docking domain, DN and DC subdomains"/>
    <property type="match status" value="2"/>
</dbReference>
<keyword evidence="6 9" id="KW-1133">Transmembrane helix</keyword>
<reference evidence="11" key="1">
    <citation type="submission" date="2006-03" db="EMBL/GenBank/DDBJ databases">
        <title>Complete sequence of plasmid 2 of Nitrobacter hamburgensis X14.</title>
        <authorList>
            <consortium name="US DOE Joint Genome Institute"/>
            <person name="Copeland A."/>
            <person name="Lucas S."/>
            <person name="Lapidus A."/>
            <person name="Barry K."/>
            <person name="Detter J.C."/>
            <person name="Glavina del Rio T."/>
            <person name="Hammon N."/>
            <person name="Israni S."/>
            <person name="Dalin E."/>
            <person name="Tice H."/>
            <person name="Pitluck S."/>
            <person name="Chain P."/>
            <person name="Malfatti S."/>
            <person name="Shin M."/>
            <person name="Vergez L."/>
            <person name="Schmutz J."/>
            <person name="Larimer F."/>
            <person name="Land M."/>
            <person name="Hauser L."/>
            <person name="Kyrpides N."/>
            <person name="Ivanova N."/>
            <person name="Ward B."/>
            <person name="Arp D."/>
            <person name="Klotz M."/>
            <person name="Stein L."/>
            <person name="O'Mullan G."/>
            <person name="Starkenburg S."/>
            <person name="Sayavedra L."/>
            <person name="Poret-Peterson A.T."/>
            <person name="Gentry M.E."/>
            <person name="Bruce D."/>
            <person name="Richardson P."/>
        </authorList>
    </citation>
    <scope>NUCLEOTIDE SEQUENCE [LARGE SCALE GENOMIC DNA]</scope>
    <source>
        <strain evidence="11">DSM 10229 / NCIMB 13809 / X14</strain>
        <plasmid evidence="11">Plasmid pNITHX2</plasmid>
    </source>
</reference>
<feature type="transmembrane region" description="Helical" evidence="9">
    <location>
        <begin position="427"/>
        <end position="453"/>
    </location>
</feature>
<feature type="transmembrane region" description="Helical" evidence="9">
    <location>
        <begin position="12"/>
        <end position="31"/>
    </location>
</feature>
<dbReference type="eggNOG" id="COG3696">
    <property type="taxonomic scope" value="Bacteria"/>
</dbReference>
<dbReference type="OrthoDB" id="9758757at2"/>
<feature type="transmembrane region" description="Helical" evidence="9">
    <location>
        <begin position="473"/>
        <end position="496"/>
    </location>
</feature>
<sequence>MIARLIAWSARNLMLVLIGAVFAIAAGIYALRTLPLDAIPDLSDVQVIVYTEYPGQAPQVVEDQVTYPLTTAMLTVPKSKVVRGFSFFGVSFVYVIFEDGTDPYWARSRVLEYLNTVARRLPTGVTPTLGPDATGVGWVYQYAVVAKNMTLAELRSVQDWIIRYGISKAEGVAEVASVGGFVKQYNIVVDPQKLRAQGISLDKLRSAVRASNMDVGGRTVELSEFEFVVRGRGYLRGIEDIENIVLKTDAGTPLRLRDVARVELGPDERRGITELNGDGEVVSGIALQRFGANALTVIDNVKARLSEIASSLPKGVDIVTVYDRSELIKAAIETLKGTLLEESIIVALVCFVFLLHLRSALVAILMLPVGILMAFAAMKFMGLGANIMSLGGIAIAVGAMIDAAIVMIENAHKHLERAEPGTPRTQILIDAASEVGPALFFSLLVITVAFLPIFTLEDQEGRMFGPLAYTKTFSMAAAALLSITLVPALMVVFVRGRIISEHKNPVNRFLIWVYRPVIRWVLNAKTLTIMLALVALAVTVWPARQLGSEFMPSLNEGTLMYMPTTLPGLSITKAAELLQTQDRIIKSFPEVASVYGKAGRASTATDPAPTEMFETIINLKPKSEWRPGVTIDSLKAEMDKALQFPGVSNAWTMPIRARIDMLSTGIRTPVGIKIFGKDLAEMEKIAREVEGVVRSVPGTSSAYAERVIGGYYLEIIPDRMALGRYGLTISDVQDVISTALGGETVTTTVEGRERYSVNIRYPRALRSNPQTISTDVQVPLASGGSVPLGQVASVKLTRGATSIRTENGQLAVYIYVDITGRDLGGYVAEAQHAVAQKVKFPPGYYVSWSGQFEYLQRAEARLKIVVPVTLLIIFLLLYLNFRKLADTLIVMLSLPFSLVGGIWLMWWLGFNMSVAVAVGFIALAGVAAETGVVMLIYLEQAMAELKAERAAAGRPFTRADLYDAIMLGAVDRVRPKMMTVVAIMAGLLPILWSTGTGSEVMQRIAVPMIGGMASSTVLTLVVIPAIFAVVKGFGLPAAPQDGEEKGGGRRDSTPKLDLHRAENVQ</sequence>
<dbReference type="SUPFAM" id="SSF82866">
    <property type="entry name" value="Multidrug efflux transporter AcrB transmembrane domain"/>
    <property type="match status" value="2"/>
</dbReference>
<accession>Q1QFK9</accession>
<feature type="transmembrane region" description="Helical" evidence="9">
    <location>
        <begin position="888"/>
        <end position="908"/>
    </location>
</feature>
<dbReference type="HOGENOM" id="CLU_002755_1_2_5"/>
<evidence type="ECO:0000256" key="1">
    <source>
        <dbReference type="ARBA" id="ARBA00004651"/>
    </source>
</evidence>
<evidence type="ECO:0000256" key="5">
    <source>
        <dbReference type="ARBA" id="ARBA00022692"/>
    </source>
</evidence>
<organism evidence="10 11">
    <name type="scientific">Nitrobacter hamburgensis (strain DSM 10229 / NCIMB 13809 / X14)</name>
    <dbReference type="NCBI Taxonomy" id="323097"/>
    <lineage>
        <taxon>Bacteria</taxon>
        <taxon>Pseudomonadati</taxon>
        <taxon>Pseudomonadota</taxon>
        <taxon>Alphaproteobacteria</taxon>
        <taxon>Hyphomicrobiales</taxon>
        <taxon>Nitrobacteraceae</taxon>
        <taxon>Nitrobacter</taxon>
    </lineage>
</organism>
<dbReference type="Gene3D" id="3.30.70.1430">
    <property type="entry name" value="Multidrug efflux transporter AcrB pore domain"/>
    <property type="match status" value="2"/>
</dbReference>
<evidence type="ECO:0000256" key="6">
    <source>
        <dbReference type="ARBA" id="ARBA00022989"/>
    </source>
</evidence>
<dbReference type="GO" id="GO:0005886">
    <property type="term" value="C:plasma membrane"/>
    <property type="evidence" value="ECO:0007669"/>
    <property type="project" value="UniProtKB-SubCell"/>
</dbReference>
<dbReference type="Gene3D" id="3.30.70.1440">
    <property type="entry name" value="Multidrug efflux transporter AcrB pore domain"/>
    <property type="match status" value="1"/>
</dbReference>
<dbReference type="Gene3D" id="3.30.70.1320">
    <property type="entry name" value="Multidrug efflux transporter AcrB pore domain like"/>
    <property type="match status" value="1"/>
</dbReference>
<evidence type="ECO:0000256" key="8">
    <source>
        <dbReference type="SAM" id="MobiDB-lite"/>
    </source>
</evidence>
<comment type="similarity">
    <text evidence="2">Belongs to the resistance-nodulation-cell division (RND) (TC 2.A.6) family.</text>
</comment>
<protein>
    <submittedName>
        <fullName evidence="10">Heavy metal efflux pump CzcA</fullName>
    </submittedName>
</protein>
<dbReference type="KEGG" id="nha:Nham_4404"/>
<dbReference type="Gene3D" id="1.20.1640.10">
    <property type="entry name" value="Multidrug efflux transporter AcrB transmembrane domain"/>
    <property type="match status" value="2"/>
</dbReference>
<dbReference type="InterPro" id="IPR027463">
    <property type="entry name" value="AcrB_DN_DC_subdom"/>
</dbReference>
<keyword evidence="10" id="KW-0614">Plasmid</keyword>
<gene>
    <name evidence="10" type="ordered locus">Nham_4404</name>
</gene>
<feature type="compositionally biased region" description="Basic and acidic residues" evidence="8">
    <location>
        <begin position="1042"/>
        <end position="1065"/>
    </location>
</feature>
<feature type="transmembrane region" description="Helical" evidence="9">
    <location>
        <begin position="517"/>
        <end position="541"/>
    </location>
</feature>
<feature type="transmembrane region" description="Helical" evidence="9">
    <location>
        <begin position="81"/>
        <end position="97"/>
    </location>
</feature>
<dbReference type="AlphaFoldDB" id="Q1QFK9"/>
<dbReference type="InterPro" id="IPR001036">
    <property type="entry name" value="Acrflvin-R"/>
</dbReference>
<feature type="transmembrane region" description="Helical" evidence="9">
    <location>
        <begin position="383"/>
        <end position="406"/>
    </location>
</feature>
<dbReference type="GO" id="GO:0042910">
    <property type="term" value="F:xenobiotic transmembrane transporter activity"/>
    <property type="evidence" value="ECO:0007669"/>
    <property type="project" value="TreeGrafter"/>
</dbReference>
<feature type="transmembrane region" description="Helical" evidence="9">
    <location>
        <begin position="914"/>
        <end position="938"/>
    </location>
</feature>
<keyword evidence="3" id="KW-0813">Transport</keyword>
<keyword evidence="4" id="KW-1003">Cell membrane</keyword>
<keyword evidence="7 9" id="KW-0472">Membrane</keyword>
<dbReference type="PRINTS" id="PR00702">
    <property type="entry name" value="ACRIFLAVINRP"/>
</dbReference>